<feature type="chain" id="PRO_5047370519" evidence="1">
    <location>
        <begin position="22"/>
        <end position="221"/>
    </location>
</feature>
<dbReference type="InterPro" id="IPR013424">
    <property type="entry name" value="Ice-binding_C"/>
</dbReference>
<evidence type="ECO:0000259" key="2">
    <source>
        <dbReference type="Pfam" id="PF07589"/>
    </source>
</evidence>
<dbReference type="EMBL" id="JAJNOC010000009">
    <property type="protein sequence ID" value="MCD2518968.1"/>
    <property type="molecule type" value="Genomic_DNA"/>
</dbReference>
<evidence type="ECO:0000313" key="4">
    <source>
        <dbReference type="Proteomes" id="UP001179361"/>
    </source>
</evidence>
<protein>
    <submittedName>
        <fullName evidence="3">CCXG family PEP-CTERM protein</fullName>
    </submittedName>
</protein>
<feature type="domain" description="Ice-binding protein C-terminal" evidence="2">
    <location>
        <begin position="195"/>
        <end position="219"/>
    </location>
</feature>
<accession>A0ABS8QB32</accession>
<dbReference type="Pfam" id="PF07589">
    <property type="entry name" value="PEP-CTERM"/>
    <property type="match status" value="1"/>
</dbReference>
<keyword evidence="4" id="KW-1185">Reference proteome</keyword>
<name>A0ABS8QB32_9BURK</name>
<organism evidence="3 4">
    <name type="scientific">Massilia phyllostachyos</name>
    <dbReference type="NCBI Taxonomy" id="2898585"/>
    <lineage>
        <taxon>Bacteria</taxon>
        <taxon>Pseudomonadati</taxon>
        <taxon>Pseudomonadota</taxon>
        <taxon>Betaproteobacteria</taxon>
        <taxon>Burkholderiales</taxon>
        <taxon>Oxalobacteraceae</taxon>
        <taxon>Telluria group</taxon>
        <taxon>Massilia</taxon>
    </lineage>
</organism>
<proteinExistence type="predicted"/>
<reference evidence="3" key="1">
    <citation type="submission" date="2021-11" db="EMBL/GenBank/DDBJ databases">
        <title>The complete genome of Massilia sp sp. G4R7.</title>
        <authorList>
            <person name="Liu L."/>
            <person name="Yue J."/>
            <person name="Yuan J."/>
            <person name="Yang F."/>
            <person name="Li L."/>
        </authorList>
    </citation>
    <scope>NUCLEOTIDE SEQUENCE</scope>
    <source>
        <strain evidence="3">G4R7</strain>
    </source>
</reference>
<comment type="caution">
    <text evidence="3">The sequence shown here is derived from an EMBL/GenBank/DDBJ whole genome shotgun (WGS) entry which is preliminary data.</text>
</comment>
<gene>
    <name evidence="3" type="ORF">LQ564_21950</name>
</gene>
<sequence>MNLARSFALLALAGAAIHADASVITLQTGYSSAGPQASADAYRDVVDAALALQATANTPGYGSKTIDNYGWVTNADQFGARANFAWKSTIDFGVSADKAGAWSLRSGVDFDRGGAMFLDGVAVAFNPNNMWWAGDYANTTQTFAATLNLGAGNHTLTIFGLEGCCDGFQQAQFRIGDGGYTTFASSDGLDAVPGDVPEPATVATLGLGLGLLAVTRRRKRA</sequence>
<dbReference type="NCBIfam" id="TIGR02595">
    <property type="entry name" value="PEP_CTERM"/>
    <property type="match status" value="1"/>
</dbReference>
<evidence type="ECO:0000256" key="1">
    <source>
        <dbReference type="SAM" id="SignalP"/>
    </source>
</evidence>
<dbReference type="RefSeq" id="WP_231060235.1">
    <property type="nucleotide sequence ID" value="NZ_JAJNOC010000009.1"/>
</dbReference>
<feature type="signal peptide" evidence="1">
    <location>
        <begin position="1"/>
        <end position="21"/>
    </location>
</feature>
<dbReference type="NCBIfam" id="NF038118">
    <property type="entry name" value="PEP_CTERM_CCXG"/>
    <property type="match status" value="1"/>
</dbReference>
<evidence type="ECO:0000313" key="3">
    <source>
        <dbReference type="EMBL" id="MCD2518968.1"/>
    </source>
</evidence>
<keyword evidence="1" id="KW-0732">Signal</keyword>
<dbReference type="Proteomes" id="UP001179361">
    <property type="component" value="Unassembled WGS sequence"/>
</dbReference>